<feature type="transmembrane region" description="Helical" evidence="1">
    <location>
        <begin position="87"/>
        <end position="110"/>
    </location>
</feature>
<gene>
    <name evidence="2" type="ORF">SteCoe_22454</name>
</gene>
<feature type="transmembrane region" description="Helical" evidence="1">
    <location>
        <begin position="46"/>
        <end position="75"/>
    </location>
</feature>
<keyword evidence="1" id="KW-1133">Transmembrane helix</keyword>
<accession>A0A1R2BMQ0</accession>
<keyword evidence="3" id="KW-1185">Reference proteome</keyword>
<feature type="transmembrane region" description="Helical" evidence="1">
    <location>
        <begin position="122"/>
        <end position="141"/>
    </location>
</feature>
<evidence type="ECO:0000256" key="1">
    <source>
        <dbReference type="SAM" id="Phobius"/>
    </source>
</evidence>
<keyword evidence="1" id="KW-0812">Transmembrane</keyword>
<evidence type="ECO:0000313" key="3">
    <source>
        <dbReference type="Proteomes" id="UP000187209"/>
    </source>
</evidence>
<reference evidence="2 3" key="1">
    <citation type="submission" date="2016-11" db="EMBL/GenBank/DDBJ databases">
        <title>The macronuclear genome of Stentor coeruleus: a giant cell with tiny introns.</title>
        <authorList>
            <person name="Slabodnick M."/>
            <person name="Ruby J.G."/>
            <person name="Reiff S.B."/>
            <person name="Swart E.C."/>
            <person name="Gosai S."/>
            <person name="Prabakaran S."/>
            <person name="Witkowska E."/>
            <person name="Larue G.E."/>
            <person name="Fisher S."/>
            <person name="Freeman R.M."/>
            <person name="Gunawardena J."/>
            <person name="Chu W."/>
            <person name="Stover N.A."/>
            <person name="Gregory B.D."/>
            <person name="Nowacki M."/>
            <person name="Derisi J."/>
            <person name="Roy S.W."/>
            <person name="Marshall W.F."/>
            <person name="Sood P."/>
        </authorList>
    </citation>
    <scope>NUCLEOTIDE SEQUENCE [LARGE SCALE GENOMIC DNA]</scope>
    <source>
        <strain evidence="2">WM001</strain>
    </source>
</reference>
<dbReference type="AlphaFoldDB" id="A0A1R2BMQ0"/>
<name>A0A1R2BMQ0_9CILI</name>
<protein>
    <submittedName>
        <fullName evidence="2">Uncharacterized protein</fullName>
    </submittedName>
</protein>
<dbReference type="Proteomes" id="UP000187209">
    <property type="component" value="Unassembled WGS sequence"/>
</dbReference>
<sequence>MMSVAPPKKFSCLSLSLACTVMSLVQFFKAIFCFIIFLFYYTTQGFYILAIHHMLLFIFFIICSIFAASVLISLFKKINRPLPFIRLYRCLLSISGLWIIEYCIVLGVSIAFKFEVIRFLQYAFPTAICIVLDLYFSYWLYSYANILAGKGAHQIAPRVEDLTVINAFTRFNAEDSLAPSKKMPKNEENSLQDIKLDSKALAI</sequence>
<dbReference type="EMBL" id="MPUH01000552">
    <property type="protein sequence ID" value="OMJ77855.1"/>
    <property type="molecule type" value="Genomic_DNA"/>
</dbReference>
<proteinExistence type="predicted"/>
<evidence type="ECO:0000313" key="2">
    <source>
        <dbReference type="EMBL" id="OMJ77855.1"/>
    </source>
</evidence>
<feature type="transmembrane region" description="Helical" evidence="1">
    <location>
        <begin position="12"/>
        <end position="40"/>
    </location>
</feature>
<organism evidence="2 3">
    <name type="scientific">Stentor coeruleus</name>
    <dbReference type="NCBI Taxonomy" id="5963"/>
    <lineage>
        <taxon>Eukaryota</taxon>
        <taxon>Sar</taxon>
        <taxon>Alveolata</taxon>
        <taxon>Ciliophora</taxon>
        <taxon>Postciliodesmatophora</taxon>
        <taxon>Heterotrichea</taxon>
        <taxon>Heterotrichida</taxon>
        <taxon>Stentoridae</taxon>
        <taxon>Stentor</taxon>
    </lineage>
</organism>
<comment type="caution">
    <text evidence="2">The sequence shown here is derived from an EMBL/GenBank/DDBJ whole genome shotgun (WGS) entry which is preliminary data.</text>
</comment>
<keyword evidence="1" id="KW-0472">Membrane</keyword>